<dbReference type="InterPro" id="IPR001867">
    <property type="entry name" value="OmpR/PhoB-type_DNA-bd"/>
</dbReference>
<evidence type="ECO:0000256" key="3">
    <source>
        <dbReference type="ARBA" id="ARBA00023015"/>
    </source>
</evidence>
<evidence type="ECO:0000256" key="2">
    <source>
        <dbReference type="ARBA" id="ARBA00023012"/>
    </source>
</evidence>
<evidence type="ECO:0000256" key="6">
    <source>
        <dbReference type="PROSITE-ProRule" id="PRU00169"/>
    </source>
</evidence>
<evidence type="ECO:0000259" key="8">
    <source>
        <dbReference type="PROSITE" id="PS50110"/>
    </source>
</evidence>
<keyword evidence="4 7" id="KW-0238">DNA-binding</keyword>
<keyword evidence="5" id="KW-0804">Transcription</keyword>
<dbReference type="EMBL" id="JAAFGS010000010">
    <property type="protein sequence ID" value="NGZ77781.1"/>
    <property type="molecule type" value="Genomic_DNA"/>
</dbReference>
<dbReference type="InterPro" id="IPR016032">
    <property type="entry name" value="Sig_transdc_resp-reg_C-effctor"/>
</dbReference>
<organism evidence="10 11">
    <name type="scientific">Saccharibacillus alkalitolerans</name>
    <dbReference type="NCBI Taxonomy" id="2705290"/>
    <lineage>
        <taxon>Bacteria</taxon>
        <taxon>Bacillati</taxon>
        <taxon>Bacillota</taxon>
        <taxon>Bacilli</taxon>
        <taxon>Bacillales</taxon>
        <taxon>Paenibacillaceae</taxon>
        <taxon>Saccharibacillus</taxon>
    </lineage>
</organism>
<dbReference type="Gene3D" id="1.10.10.10">
    <property type="entry name" value="Winged helix-like DNA-binding domain superfamily/Winged helix DNA-binding domain"/>
    <property type="match status" value="1"/>
</dbReference>
<feature type="domain" description="Response regulatory" evidence="8">
    <location>
        <begin position="4"/>
        <end position="117"/>
    </location>
</feature>
<accession>A0ABX0FA13</accession>
<evidence type="ECO:0000313" key="11">
    <source>
        <dbReference type="Proteomes" id="UP000800303"/>
    </source>
</evidence>
<dbReference type="PANTHER" id="PTHR48111">
    <property type="entry name" value="REGULATOR OF RPOS"/>
    <property type="match status" value="1"/>
</dbReference>
<protein>
    <submittedName>
        <fullName evidence="10">Response regulator transcription factor</fullName>
    </submittedName>
</protein>
<dbReference type="InterPro" id="IPR011006">
    <property type="entry name" value="CheY-like_superfamily"/>
</dbReference>
<dbReference type="PROSITE" id="PS50110">
    <property type="entry name" value="RESPONSE_REGULATORY"/>
    <property type="match status" value="1"/>
</dbReference>
<feature type="DNA-binding region" description="OmpR/PhoB-type" evidence="7">
    <location>
        <begin position="127"/>
        <end position="224"/>
    </location>
</feature>
<dbReference type="SUPFAM" id="SSF46894">
    <property type="entry name" value="C-terminal effector domain of the bipartite response regulators"/>
    <property type="match status" value="1"/>
</dbReference>
<dbReference type="SMART" id="SM00862">
    <property type="entry name" value="Trans_reg_C"/>
    <property type="match status" value="1"/>
</dbReference>
<dbReference type="CDD" id="cd17574">
    <property type="entry name" value="REC_OmpR"/>
    <property type="match status" value="1"/>
</dbReference>
<comment type="caution">
    <text evidence="10">The sequence shown here is derived from an EMBL/GenBank/DDBJ whole genome shotgun (WGS) entry which is preliminary data.</text>
</comment>
<evidence type="ECO:0000259" key="9">
    <source>
        <dbReference type="PROSITE" id="PS51755"/>
    </source>
</evidence>
<dbReference type="InterPro" id="IPR001789">
    <property type="entry name" value="Sig_transdc_resp-reg_receiver"/>
</dbReference>
<keyword evidence="1 6" id="KW-0597">Phosphoprotein</keyword>
<dbReference type="Gene3D" id="6.10.250.690">
    <property type="match status" value="1"/>
</dbReference>
<feature type="modified residue" description="4-aspartylphosphate" evidence="6">
    <location>
        <position position="53"/>
    </location>
</feature>
<dbReference type="InterPro" id="IPR036388">
    <property type="entry name" value="WH-like_DNA-bd_sf"/>
</dbReference>
<dbReference type="PROSITE" id="PS51755">
    <property type="entry name" value="OMPR_PHOB"/>
    <property type="match status" value="1"/>
</dbReference>
<dbReference type="Proteomes" id="UP000800303">
    <property type="component" value="Unassembled WGS sequence"/>
</dbReference>
<feature type="domain" description="OmpR/PhoB-type" evidence="9">
    <location>
        <begin position="127"/>
        <end position="224"/>
    </location>
</feature>
<evidence type="ECO:0000256" key="5">
    <source>
        <dbReference type="ARBA" id="ARBA00023163"/>
    </source>
</evidence>
<dbReference type="PANTHER" id="PTHR48111:SF73">
    <property type="entry name" value="ALKALINE PHOSPHATASE SYNTHESIS TRANSCRIPTIONAL REGULATORY PROTEIN PHOP"/>
    <property type="match status" value="1"/>
</dbReference>
<evidence type="ECO:0000256" key="4">
    <source>
        <dbReference type="ARBA" id="ARBA00023125"/>
    </source>
</evidence>
<keyword evidence="2" id="KW-0902">Two-component regulatory system</keyword>
<dbReference type="CDD" id="cd00383">
    <property type="entry name" value="trans_reg_C"/>
    <property type="match status" value="1"/>
</dbReference>
<proteinExistence type="predicted"/>
<dbReference type="RefSeq" id="WP_166278826.1">
    <property type="nucleotide sequence ID" value="NZ_JAAFGS010000010.1"/>
</dbReference>
<dbReference type="Pfam" id="PF00072">
    <property type="entry name" value="Response_reg"/>
    <property type="match status" value="1"/>
</dbReference>
<dbReference type="Pfam" id="PF00486">
    <property type="entry name" value="Trans_reg_C"/>
    <property type="match status" value="1"/>
</dbReference>
<dbReference type="SUPFAM" id="SSF52172">
    <property type="entry name" value="CheY-like"/>
    <property type="match status" value="1"/>
</dbReference>
<dbReference type="InterPro" id="IPR039420">
    <property type="entry name" value="WalR-like"/>
</dbReference>
<reference evidence="10 11" key="1">
    <citation type="submission" date="2020-01" db="EMBL/GenBank/DDBJ databases">
        <title>Polyphasic characterisation and genomic insights into a novel alkali tolerant bacterium VR-M41.</title>
        <authorList>
            <person name="Vemuluri V.R."/>
        </authorList>
    </citation>
    <scope>NUCLEOTIDE SEQUENCE [LARGE SCALE GENOMIC DNA]</scope>
    <source>
        <strain evidence="10 11">VR-M41</strain>
    </source>
</reference>
<evidence type="ECO:0000256" key="7">
    <source>
        <dbReference type="PROSITE-ProRule" id="PRU01091"/>
    </source>
</evidence>
<keyword evidence="3" id="KW-0805">Transcription regulation</keyword>
<keyword evidence="11" id="KW-1185">Reference proteome</keyword>
<sequence>MTKKVLIVEDEHRIRELISDYFAARDWAVCQAEDGREGLYAFETEIPDLIILDLMMPEMDGWELCREIRKRSDVPLIILTAVSGDERQIEGYELGADDYVTKPFSPKVLVSKAEALMKRVDGQMSASPCLPAGCGVLLNTHTRRLERDGESYDLTPKEYDILQLLLRNRGIVLPRDTILGHVWGGEYEGDVRVVDTHIKKLRGKMGQAADCIRTVFGVGYTYEEIQ</sequence>
<evidence type="ECO:0000256" key="1">
    <source>
        <dbReference type="ARBA" id="ARBA00022553"/>
    </source>
</evidence>
<name>A0ABX0FA13_9BACL</name>
<dbReference type="Gene3D" id="3.40.50.2300">
    <property type="match status" value="1"/>
</dbReference>
<dbReference type="SMART" id="SM00448">
    <property type="entry name" value="REC"/>
    <property type="match status" value="1"/>
</dbReference>
<evidence type="ECO:0000313" key="10">
    <source>
        <dbReference type="EMBL" id="NGZ77781.1"/>
    </source>
</evidence>
<gene>
    <name evidence="10" type="ORF">GYN08_21025</name>
</gene>